<evidence type="ECO:0000313" key="1">
    <source>
        <dbReference type="EMBL" id="KAL2623280.1"/>
    </source>
</evidence>
<dbReference type="AlphaFoldDB" id="A0ABD1Y970"/>
<dbReference type="PANTHER" id="PTHR28106">
    <property type="entry name" value="MITOCHONDRIAL ATPASE COMPLEX SUBUNIT ATP10"/>
    <property type="match status" value="1"/>
</dbReference>
<keyword evidence="2" id="KW-1185">Reference proteome</keyword>
<dbReference type="PANTHER" id="PTHR28106:SF1">
    <property type="entry name" value="MITOCHONDRIAL ATPASE COMPLEX SUBUNIT ATP10"/>
    <property type="match status" value="1"/>
</dbReference>
<comment type="caution">
    <text evidence="1">The sequence shown here is derived from an EMBL/GenBank/DDBJ whole genome shotgun (WGS) entry which is preliminary data.</text>
</comment>
<evidence type="ECO:0000313" key="2">
    <source>
        <dbReference type="Proteomes" id="UP001605036"/>
    </source>
</evidence>
<evidence type="ECO:0008006" key="3">
    <source>
        <dbReference type="Google" id="ProtNLM"/>
    </source>
</evidence>
<protein>
    <recommendedName>
        <fullName evidence="3">AT1G08220-like protein</fullName>
    </recommendedName>
</protein>
<accession>A0ABD1Y970</accession>
<proteinExistence type="predicted"/>
<dbReference type="InterPro" id="IPR007849">
    <property type="entry name" value="ATP10"/>
</dbReference>
<reference evidence="1 2" key="1">
    <citation type="submission" date="2024-09" db="EMBL/GenBank/DDBJ databases">
        <title>Chromosome-scale assembly of Riccia fluitans.</title>
        <authorList>
            <person name="Paukszto L."/>
            <person name="Sawicki J."/>
            <person name="Karawczyk K."/>
            <person name="Piernik-Szablinska J."/>
            <person name="Szczecinska M."/>
            <person name="Mazdziarz M."/>
        </authorList>
    </citation>
    <scope>NUCLEOTIDE SEQUENCE [LARGE SCALE GENOMIC DNA]</scope>
    <source>
        <strain evidence="1">Rf_01</strain>
        <tissue evidence="1">Aerial parts of the thallus</tissue>
    </source>
</reference>
<dbReference type="EMBL" id="JBHFFA010000006">
    <property type="protein sequence ID" value="KAL2623280.1"/>
    <property type="molecule type" value="Genomic_DNA"/>
</dbReference>
<organism evidence="1 2">
    <name type="scientific">Riccia fluitans</name>
    <dbReference type="NCBI Taxonomy" id="41844"/>
    <lineage>
        <taxon>Eukaryota</taxon>
        <taxon>Viridiplantae</taxon>
        <taxon>Streptophyta</taxon>
        <taxon>Embryophyta</taxon>
        <taxon>Marchantiophyta</taxon>
        <taxon>Marchantiopsida</taxon>
        <taxon>Marchantiidae</taxon>
        <taxon>Marchantiales</taxon>
        <taxon>Ricciaceae</taxon>
        <taxon>Riccia</taxon>
    </lineage>
</organism>
<dbReference type="Pfam" id="PF05176">
    <property type="entry name" value="ATP-synt_10"/>
    <property type="match status" value="1"/>
</dbReference>
<dbReference type="Proteomes" id="UP001605036">
    <property type="component" value="Unassembled WGS sequence"/>
</dbReference>
<name>A0ABD1Y970_9MARC</name>
<sequence>MARAGAGLLIDLASRLRGSVLLRSGDSFGAEATSVRHLNIFTVFSKEAREKERARLADELNRGYFDDFKELKRTGGKVALASQNLLPAIGAVQFPKLTAYDTQGRAVVLPINYVEASDKSQTGALKQGSLVCLAFRASAQSMIDSWTKVFLTSFHSSRSVELLQVSVVDSWFLSLRPVRSLLLKSMSSPVLSTGSQPPGRTLYAFGDSYYFRKELGIPNMLSGYVFLVDTKGRVRWRASGFATAEELASMISCIERFLGEH</sequence>
<gene>
    <name evidence="1" type="ORF">R1flu_003485</name>
</gene>